<comment type="caution">
    <text evidence="3">The sequence shown here is derived from an EMBL/GenBank/DDBJ whole genome shotgun (WGS) entry which is preliminary data.</text>
</comment>
<sequence>MRRAQSPSSDEESEEDDPRLRAVEMMPDASRSSRRPPHANCFQYLDYKIHVPAYSGHAAVAGSSVLVTTPHHIRYYDLSVSDIYLWSADMKELGMRDMKVTAMEFAPPGYGADGGEKPGSVVWLGMKEGHLVEFAVKSRSVLATKLGAHAHAVTHIFRHGRAMVSLDDSGKALVFEPPPSQNPALAMAPSLAITPPRAVRTAEKQDFAALVGGLLWMSARGDTAHAAGGAGGPAGSAVPVIRVYDVFAPGNIGRSVLPTQHAGAVTCGTMMQSQPGIVFIGHEGGYVSLWDISSEGDGSEGTTPACIEVMKVGASDVLCLAGVADRLWAGGRKGMIMAYDVSQKPWVVTNAWAAHKDLPILRMSVDPYSIEKVERLSVVSVGRDEQLRIWDGLLGVDWVDQELLKREKLFSSFRPLNVLVVSWNVDAAKPDALTGNEINLNFLSDVLSSVDRPDIISFGFQEVIDLESRKMAAKNLLLGGKKKGEDGRISEKVTSSYRRWHDRLVLAVQLAMPADCPYTVIHTESLVGLFTCIFAKNTEKVVMKDIAVASIKRGMGGRYGNKGGIVSRFVIDDTSVCMINCHLAAGQHHVQQRNADVAGMLEEKDVLPAARVFEDPIAYVGGGDGSMVLDHEIVIVNGDMNYRIDQRREHIIAAIHSRDWEALLAHDQLAKEMRFNRGFRFRTFSEGPLTFAPTYKYDRGSDEFDSSEKRRVPAWCDRVLWRSRVPERLVQTHYCRWEPNISDHRPISAGFVITIKSVDGDKRRRAKREVEKMWDARQVELLHQTRDWYSLQAMIV</sequence>
<feature type="region of interest" description="Disordered" evidence="1">
    <location>
        <begin position="1"/>
        <end position="21"/>
    </location>
</feature>
<evidence type="ECO:0000256" key="1">
    <source>
        <dbReference type="SAM" id="MobiDB-lite"/>
    </source>
</evidence>
<dbReference type="GO" id="GO:0046856">
    <property type="term" value="P:phosphatidylinositol dephosphorylation"/>
    <property type="evidence" value="ECO:0007669"/>
    <property type="project" value="InterPro"/>
</dbReference>
<dbReference type="SMART" id="SM00128">
    <property type="entry name" value="IPPc"/>
    <property type="match status" value="1"/>
</dbReference>
<dbReference type="KEGG" id="cput:CONPUDRAFT_122190"/>
<evidence type="ECO:0000259" key="2">
    <source>
        <dbReference type="SMART" id="SM00128"/>
    </source>
</evidence>
<keyword evidence="4" id="KW-1185">Reference proteome</keyword>
<dbReference type="InterPro" id="IPR036322">
    <property type="entry name" value="WD40_repeat_dom_sf"/>
</dbReference>
<dbReference type="Pfam" id="PF22669">
    <property type="entry name" value="Exo_endo_phos2"/>
    <property type="match status" value="1"/>
</dbReference>
<dbReference type="SUPFAM" id="SSF50978">
    <property type="entry name" value="WD40 repeat-like"/>
    <property type="match status" value="1"/>
</dbReference>
<dbReference type="AlphaFoldDB" id="A0A5M3MT51"/>
<dbReference type="InterPro" id="IPR046985">
    <property type="entry name" value="IP5"/>
</dbReference>
<dbReference type="PANTHER" id="PTHR11200:SF240">
    <property type="entry name" value="INOSITOL POLYPHOSPHATE 5-PHOSPHATASE C9G1.10C-RELATED"/>
    <property type="match status" value="1"/>
</dbReference>
<feature type="domain" description="Inositol polyphosphate-related phosphatase" evidence="2">
    <location>
        <begin position="414"/>
        <end position="759"/>
    </location>
</feature>
<protein>
    <submittedName>
        <fullName evidence="3">DNase I-like protein</fullName>
    </submittedName>
</protein>
<gene>
    <name evidence="3" type="ORF">CONPUDRAFT_122190</name>
</gene>
<dbReference type="InterPro" id="IPR000300">
    <property type="entry name" value="IPPc"/>
</dbReference>
<dbReference type="InterPro" id="IPR036691">
    <property type="entry name" value="Endo/exonu/phosph_ase_sf"/>
</dbReference>
<proteinExistence type="predicted"/>
<dbReference type="EMBL" id="JH711577">
    <property type="protein sequence ID" value="EIW81701.1"/>
    <property type="molecule type" value="Genomic_DNA"/>
</dbReference>
<dbReference type="Gene3D" id="2.130.10.10">
    <property type="entry name" value="YVTN repeat-like/Quinoprotein amine dehydrogenase"/>
    <property type="match status" value="1"/>
</dbReference>
<accession>A0A5M3MT51</accession>
<dbReference type="Proteomes" id="UP000053558">
    <property type="component" value="Unassembled WGS sequence"/>
</dbReference>
<dbReference type="GO" id="GO:0004439">
    <property type="term" value="F:phosphatidylinositol-4,5-bisphosphate 5-phosphatase activity"/>
    <property type="evidence" value="ECO:0007669"/>
    <property type="project" value="TreeGrafter"/>
</dbReference>
<dbReference type="OrthoDB" id="2248459at2759"/>
<dbReference type="InterPro" id="IPR015943">
    <property type="entry name" value="WD40/YVTN_repeat-like_dom_sf"/>
</dbReference>
<dbReference type="RefSeq" id="XP_007767597.1">
    <property type="nucleotide sequence ID" value="XM_007769407.1"/>
</dbReference>
<dbReference type="PANTHER" id="PTHR11200">
    <property type="entry name" value="INOSITOL 5-PHOSPHATASE"/>
    <property type="match status" value="1"/>
</dbReference>
<dbReference type="GeneID" id="19199670"/>
<dbReference type="Gene3D" id="3.60.10.10">
    <property type="entry name" value="Endonuclease/exonuclease/phosphatase"/>
    <property type="match status" value="1"/>
</dbReference>
<evidence type="ECO:0000313" key="4">
    <source>
        <dbReference type="Proteomes" id="UP000053558"/>
    </source>
</evidence>
<dbReference type="OMA" id="GVNERLW"/>
<dbReference type="SUPFAM" id="SSF56219">
    <property type="entry name" value="DNase I-like"/>
    <property type="match status" value="1"/>
</dbReference>
<name>A0A5M3MT51_CONPW</name>
<reference evidence="4" key="1">
    <citation type="journal article" date="2012" name="Science">
        <title>The Paleozoic origin of enzymatic lignin decomposition reconstructed from 31 fungal genomes.</title>
        <authorList>
            <person name="Floudas D."/>
            <person name="Binder M."/>
            <person name="Riley R."/>
            <person name="Barry K."/>
            <person name="Blanchette R.A."/>
            <person name="Henrissat B."/>
            <person name="Martinez A.T."/>
            <person name="Otillar R."/>
            <person name="Spatafora J.W."/>
            <person name="Yadav J.S."/>
            <person name="Aerts A."/>
            <person name="Benoit I."/>
            <person name="Boyd A."/>
            <person name="Carlson A."/>
            <person name="Copeland A."/>
            <person name="Coutinho P.M."/>
            <person name="de Vries R.P."/>
            <person name="Ferreira P."/>
            <person name="Findley K."/>
            <person name="Foster B."/>
            <person name="Gaskell J."/>
            <person name="Glotzer D."/>
            <person name="Gorecki P."/>
            <person name="Heitman J."/>
            <person name="Hesse C."/>
            <person name="Hori C."/>
            <person name="Igarashi K."/>
            <person name="Jurgens J.A."/>
            <person name="Kallen N."/>
            <person name="Kersten P."/>
            <person name="Kohler A."/>
            <person name="Kuees U."/>
            <person name="Kumar T.K.A."/>
            <person name="Kuo A."/>
            <person name="LaButti K."/>
            <person name="Larrondo L.F."/>
            <person name="Lindquist E."/>
            <person name="Ling A."/>
            <person name="Lombard V."/>
            <person name="Lucas S."/>
            <person name="Lundell T."/>
            <person name="Martin R."/>
            <person name="McLaughlin D.J."/>
            <person name="Morgenstern I."/>
            <person name="Morin E."/>
            <person name="Murat C."/>
            <person name="Nagy L.G."/>
            <person name="Nolan M."/>
            <person name="Ohm R.A."/>
            <person name="Patyshakuliyeva A."/>
            <person name="Rokas A."/>
            <person name="Ruiz-Duenas F.J."/>
            <person name="Sabat G."/>
            <person name="Salamov A."/>
            <person name="Samejima M."/>
            <person name="Schmutz J."/>
            <person name="Slot J.C."/>
            <person name="St John F."/>
            <person name="Stenlid J."/>
            <person name="Sun H."/>
            <person name="Sun S."/>
            <person name="Syed K."/>
            <person name="Tsang A."/>
            <person name="Wiebenga A."/>
            <person name="Young D."/>
            <person name="Pisabarro A."/>
            <person name="Eastwood D.C."/>
            <person name="Martin F."/>
            <person name="Cullen D."/>
            <person name="Grigoriev I.V."/>
            <person name="Hibbett D.S."/>
        </authorList>
    </citation>
    <scope>NUCLEOTIDE SEQUENCE [LARGE SCALE GENOMIC DNA]</scope>
    <source>
        <strain evidence="4">RWD-64-598 SS2</strain>
    </source>
</reference>
<organism evidence="3 4">
    <name type="scientific">Coniophora puteana (strain RWD-64-598)</name>
    <name type="common">Brown rot fungus</name>
    <dbReference type="NCBI Taxonomy" id="741705"/>
    <lineage>
        <taxon>Eukaryota</taxon>
        <taxon>Fungi</taxon>
        <taxon>Dikarya</taxon>
        <taxon>Basidiomycota</taxon>
        <taxon>Agaricomycotina</taxon>
        <taxon>Agaricomycetes</taxon>
        <taxon>Agaricomycetidae</taxon>
        <taxon>Boletales</taxon>
        <taxon>Coniophorineae</taxon>
        <taxon>Coniophoraceae</taxon>
        <taxon>Coniophora</taxon>
    </lineage>
</organism>
<evidence type="ECO:0000313" key="3">
    <source>
        <dbReference type="EMBL" id="EIW81701.1"/>
    </source>
</evidence>